<evidence type="ECO:0000256" key="1">
    <source>
        <dbReference type="SAM" id="MobiDB-lite"/>
    </source>
</evidence>
<reference evidence="2 3" key="2">
    <citation type="submission" date="2020-07" db="EMBL/GenBank/DDBJ databases">
        <title>Genome assembly of wild tea tree DASZ reveals pedigree and selection history of tea varieties.</title>
        <authorList>
            <person name="Zhang W."/>
        </authorList>
    </citation>
    <scope>NUCLEOTIDE SEQUENCE [LARGE SCALE GENOMIC DNA]</scope>
    <source>
        <strain evidence="3">cv. G240</strain>
        <tissue evidence="2">Leaf</tissue>
    </source>
</reference>
<keyword evidence="3" id="KW-1185">Reference proteome</keyword>
<sequence length="254" mass="28099">MYRKRATLLTINSVTFAALSEVRRSRNSLYSIKAFGFVRNLSTATERFDFQNPNGSTGEKCVEYQQNPSGVYGENPNHVEFQQNPNGFYKGKAIGVQKSPRIGFQNNPVGQNGNFSSGYCRESNRNEFQGNPIEQKGNFRSNYGGYNMESLGTSLKSSNGLSGEHMSVQNPYGSYREGQLVVQQNPNGFHGQSKLGFSGRVNGHYGESVGQFQRSASDDYSGNTGVSQQKTNNYSLGNTRTTQQSPDNYYSQGT</sequence>
<feature type="region of interest" description="Disordered" evidence="1">
    <location>
        <begin position="214"/>
        <end position="254"/>
    </location>
</feature>
<proteinExistence type="predicted"/>
<reference evidence="3" key="1">
    <citation type="journal article" date="2020" name="Nat. Commun.">
        <title>Genome assembly of wild tea tree DASZ reveals pedigree and selection history of tea varieties.</title>
        <authorList>
            <person name="Zhang W."/>
            <person name="Zhang Y."/>
            <person name="Qiu H."/>
            <person name="Guo Y."/>
            <person name="Wan H."/>
            <person name="Zhang X."/>
            <person name="Scossa F."/>
            <person name="Alseekh S."/>
            <person name="Zhang Q."/>
            <person name="Wang P."/>
            <person name="Xu L."/>
            <person name="Schmidt M.H."/>
            <person name="Jia X."/>
            <person name="Li D."/>
            <person name="Zhu A."/>
            <person name="Guo F."/>
            <person name="Chen W."/>
            <person name="Ni D."/>
            <person name="Usadel B."/>
            <person name="Fernie A.R."/>
            <person name="Wen W."/>
        </authorList>
    </citation>
    <scope>NUCLEOTIDE SEQUENCE [LARGE SCALE GENOMIC DNA]</scope>
    <source>
        <strain evidence="3">cv. G240</strain>
    </source>
</reference>
<name>A0A7J7GAH0_CAMSI</name>
<dbReference type="EMBL" id="JACBKZ010000013">
    <property type="protein sequence ID" value="KAF5936326.1"/>
    <property type="molecule type" value="Genomic_DNA"/>
</dbReference>
<dbReference type="AlphaFoldDB" id="A0A7J7GAH0"/>
<evidence type="ECO:0000313" key="3">
    <source>
        <dbReference type="Proteomes" id="UP000593564"/>
    </source>
</evidence>
<organism evidence="2 3">
    <name type="scientific">Camellia sinensis</name>
    <name type="common">Tea plant</name>
    <name type="synonym">Thea sinensis</name>
    <dbReference type="NCBI Taxonomy" id="4442"/>
    <lineage>
        <taxon>Eukaryota</taxon>
        <taxon>Viridiplantae</taxon>
        <taxon>Streptophyta</taxon>
        <taxon>Embryophyta</taxon>
        <taxon>Tracheophyta</taxon>
        <taxon>Spermatophyta</taxon>
        <taxon>Magnoliopsida</taxon>
        <taxon>eudicotyledons</taxon>
        <taxon>Gunneridae</taxon>
        <taxon>Pentapetalae</taxon>
        <taxon>asterids</taxon>
        <taxon>Ericales</taxon>
        <taxon>Theaceae</taxon>
        <taxon>Camellia</taxon>
    </lineage>
</organism>
<accession>A0A7J7GAH0</accession>
<dbReference type="Proteomes" id="UP000593564">
    <property type="component" value="Unassembled WGS sequence"/>
</dbReference>
<gene>
    <name evidence="2" type="ORF">HYC85_027455</name>
</gene>
<comment type="caution">
    <text evidence="2">The sequence shown here is derived from an EMBL/GenBank/DDBJ whole genome shotgun (WGS) entry which is preliminary data.</text>
</comment>
<evidence type="ECO:0000313" key="2">
    <source>
        <dbReference type="EMBL" id="KAF5936326.1"/>
    </source>
</evidence>
<protein>
    <submittedName>
        <fullName evidence="2">Uncharacterized protein</fullName>
    </submittedName>
</protein>